<keyword evidence="6" id="KW-0915">Sodium</keyword>
<keyword evidence="2" id="KW-0813">Transport</keyword>
<dbReference type="GO" id="GO:0016020">
    <property type="term" value="C:membrane"/>
    <property type="evidence" value="ECO:0007669"/>
    <property type="project" value="UniProtKB-SubCell"/>
</dbReference>
<keyword evidence="4 11" id="KW-0812">Transmembrane</keyword>
<name>A0A7S4RLV5_9STRA</name>
<keyword evidence="3" id="KW-0050">Antiport</keyword>
<feature type="transmembrane region" description="Helical" evidence="11">
    <location>
        <begin position="380"/>
        <end position="403"/>
    </location>
</feature>
<feature type="transmembrane region" description="Helical" evidence="11">
    <location>
        <begin position="348"/>
        <end position="368"/>
    </location>
</feature>
<accession>A0A7S4RLV5</accession>
<evidence type="ECO:0000256" key="2">
    <source>
        <dbReference type="ARBA" id="ARBA00022448"/>
    </source>
</evidence>
<keyword evidence="9" id="KW-0739">Sodium transport</keyword>
<feature type="domain" description="Cation/H+ exchanger transmembrane" evidence="12">
    <location>
        <begin position="313"/>
        <end position="727"/>
    </location>
</feature>
<dbReference type="InterPro" id="IPR038770">
    <property type="entry name" value="Na+/solute_symporter_sf"/>
</dbReference>
<dbReference type="PANTHER" id="PTHR43562:SF3">
    <property type="entry name" value="SODIUM ION_PROTON EXCHANGER (EUROFUNG)"/>
    <property type="match status" value="1"/>
</dbReference>
<evidence type="ECO:0000259" key="12">
    <source>
        <dbReference type="Pfam" id="PF00999"/>
    </source>
</evidence>
<evidence type="ECO:0000256" key="5">
    <source>
        <dbReference type="ARBA" id="ARBA00022989"/>
    </source>
</evidence>
<evidence type="ECO:0000256" key="7">
    <source>
        <dbReference type="ARBA" id="ARBA00023065"/>
    </source>
</evidence>
<dbReference type="PANTHER" id="PTHR43562">
    <property type="entry name" value="NAPA-TYPE SODIUM/HYDROGEN ANTIPORTER"/>
    <property type="match status" value="1"/>
</dbReference>
<protein>
    <recommendedName>
        <fullName evidence="12">Cation/H+ exchanger transmembrane domain-containing protein</fullName>
    </recommendedName>
</protein>
<evidence type="ECO:0000256" key="9">
    <source>
        <dbReference type="ARBA" id="ARBA00023201"/>
    </source>
</evidence>
<evidence type="ECO:0000313" key="13">
    <source>
        <dbReference type="EMBL" id="CAE4617148.1"/>
    </source>
</evidence>
<feature type="region of interest" description="Disordered" evidence="10">
    <location>
        <begin position="972"/>
        <end position="1003"/>
    </location>
</feature>
<dbReference type="GO" id="GO:0015297">
    <property type="term" value="F:antiporter activity"/>
    <property type="evidence" value="ECO:0007669"/>
    <property type="project" value="UniProtKB-KW"/>
</dbReference>
<feature type="transmembrane region" description="Helical" evidence="11">
    <location>
        <begin position="633"/>
        <end position="654"/>
    </location>
</feature>
<evidence type="ECO:0000256" key="10">
    <source>
        <dbReference type="SAM" id="MobiDB-lite"/>
    </source>
</evidence>
<comment type="subcellular location">
    <subcellularLocation>
        <location evidence="1">Membrane</location>
        <topology evidence="1">Multi-pass membrane protein</topology>
    </subcellularLocation>
</comment>
<feature type="compositionally biased region" description="Polar residues" evidence="10">
    <location>
        <begin position="839"/>
        <end position="848"/>
    </location>
</feature>
<feature type="transmembrane region" description="Helical" evidence="11">
    <location>
        <begin position="569"/>
        <end position="592"/>
    </location>
</feature>
<dbReference type="EMBL" id="HBNS01025487">
    <property type="protein sequence ID" value="CAE4617148.1"/>
    <property type="molecule type" value="Transcribed_RNA"/>
</dbReference>
<evidence type="ECO:0000256" key="4">
    <source>
        <dbReference type="ARBA" id="ARBA00022692"/>
    </source>
</evidence>
<feature type="transmembrane region" description="Helical" evidence="11">
    <location>
        <begin position="470"/>
        <end position="494"/>
    </location>
</feature>
<organism evidence="13">
    <name type="scientific">Ditylum brightwellii</name>
    <dbReference type="NCBI Taxonomy" id="49249"/>
    <lineage>
        <taxon>Eukaryota</taxon>
        <taxon>Sar</taxon>
        <taxon>Stramenopiles</taxon>
        <taxon>Ochrophyta</taxon>
        <taxon>Bacillariophyta</taxon>
        <taxon>Mediophyceae</taxon>
        <taxon>Lithodesmiophycidae</taxon>
        <taxon>Lithodesmiales</taxon>
        <taxon>Lithodesmiaceae</taxon>
        <taxon>Ditylum</taxon>
    </lineage>
</organism>
<feature type="compositionally biased region" description="Polar residues" evidence="10">
    <location>
        <begin position="979"/>
        <end position="989"/>
    </location>
</feature>
<gene>
    <name evidence="13" type="ORF">DBRI00130_LOCUS20112</name>
</gene>
<feature type="region of interest" description="Disordered" evidence="10">
    <location>
        <begin position="828"/>
        <end position="851"/>
    </location>
</feature>
<feature type="transmembrane region" description="Helical" evidence="11">
    <location>
        <begin position="604"/>
        <end position="621"/>
    </location>
</feature>
<feature type="transmembrane region" description="Helical" evidence="11">
    <location>
        <begin position="409"/>
        <end position="429"/>
    </location>
</feature>
<dbReference type="GO" id="GO:1902600">
    <property type="term" value="P:proton transmembrane transport"/>
    <property type="evidence" value="ECO:0007669"/>
    <property type="project" value="InterPro"/>
</dbReference>
<evidence type="ECO:0000256" key="3">
    <source>
        <dbReference type="ARBA" id="ARBA00022449"/>
    </source>
</evidence>
<dbReference type="Gene3D" id="1.20.1530.20">
    <property type="match status" value="1"/>
</dbReference>
<keyword evidence="5 11" id="KW-1133">Transmembrane helix</keyword>
<keyword evidence="7" id="KW-0406">Ion transport</keyword>
<feature type="transmembrane region" description="Helical" evidence="11">
    <location>
        <begin position="514"/>
        <end position="533"/>
    </location>
</feature>
<reference evidence="13" key="1">
    <citation type="submission" date="2021-01" db="EMBL/GenBank/DDBJ databases">
        <authorList>
            <person name="Corre E."/>
            <person name="Pelletier E."/>
            <person name="Niang G."/>
            <person name="Scheremetjew M."/>
            <person name="Finn R."/>
            <person name="Kale V."/>
            <person name="Holt S."/>
            <person name="Cochrane G."/>
            <person name="Meng A."/>
            <person name="Brown T."/>
            <person name="Cohen L."/>
        </authorList>
    </citation>
    <scope>NUCLEOTIDE SEQUENCE</scope>
    <source>
        <strain evidence="13">GSO104</strain>
    </source>
</reference>
<feature type="transmembrane region" description="Helical" evidence="11">
    <location>
        <begin position="708"/>
        <end position="731"/>
    </location>
</feature>
<dbReference type="Pfam" id="PF00999">
    <property type="entry name" value="Na_H_Exchanger"/>
    <property type="match status" value="1"/>
</dbReference>
<feature type="transmembrane region" description="Helical" evidence="11">
    <location>
        <begin position="441"/>
        <end position="464"/>
    </location>
</feature>
<dbReference type="InterPro" id="IPR006153">
    <property type="entry name" value="Cation/H_exchanger_TM"/>
</dbReference>
<evidence type="ECO:0000256" key="8">
    <source>
        <dbReference type="ARBA" id="ARBA00023136"/>
    </source>
</evidence>
<sequence length="1090" mass="120147">MKKLTIAKAYLEKDCDREKAAEEREEREKDCKRIFEPDNQFRMAIINGRSNRSDGSKDDMKAHPTPSPFLGSTLIRLSLFVAASCFLASLAPWQSFSGASSQENPRSTSSNIRVERTSKNVYSWRDSDINGMMDNVRVRKRGAQIAEKDSSLRSLAVLGGEEWSDKLHTLSNLRSTVNDVAPSLEELGREEQQLDEKNSDEEPLHAQDKEIKPKSFEEDRPWPLLSRRVHKNVDITNSNSDWRYKSIFYGAYRYLYKTKNSYSRVLIDTNDTHDTVNTNEASDEEDLSHELSIEVTYEDTYDVLVFLGVVYILGEVAFRLGIPSLVGQIIAGFLLGPPLANYVPFPEAMVLVGDLGLILLLVEAGIELDVGLVKEAGVRPVLIALTGSVVPFSIGLGLAMAQGKSVKSAITSGACFSPTSLGVAANALSGGKALNTPVGQLIVASAVIDDMIGLIILSMLDVLVAEDPDLYEYFIPIISAVGFLIVLGLSAITWIPSTVNNKILPRFKPEHRPYAALVLLSLLVMAYLPMMFYSRASHLTGAFLAGLAFSQVEGVHHAFVSEAGSIMGWLLRIFFSASIGFQVRLFGVLFLLFGAPHLKSLMKIVNTFLLLSIMFSIAFLLQVPIKNFGNKNVIAWGFAFYVAVLGKLPVGFFAPKYQEKVPKNYPFNPYTRDVVVTSVAMTCRGEFSFIIAAFGLGEGLLDSELYSAIIFGVLLSSITSPILLTLILRYYNHLASKYLEQDQLDKSNAGGKAPLYVNIQIRSAVVRGMQGSIKRCVNSLGLFVIDQRSWHPRGLDVVVATELYAVDSKTMVDIVMALRKLENHNIPSASPGGEELGHANNSLNNKSSIIPEDEQAPSIHDYVAERCEEIRQALLHCPDLVDANVKVLQWVPLADAMNQNSKLSTSEKNLAVETSIIGEVTATLKNKETIDTLVDEHPSVKKTRLKALSGPLSFGKTKEQIEHDMEAGELVDNPFQPEPVTSTVSSIGQPSEGLRRRPRRVKTVSSPAVSGFDLWREDTRVQDAAIAGAPTTPVQYDLQSGVRYGVARRQRMPSDLSAIVENAPSIEERLDGIVRHRLDDNSSAQGHFQW</sequence>
<feature type="transmembrane region" description="Helical" evidence="11">
    <location>
        <begin position="674"/>
        <end position="696"/>
    </location>
</feature>
<keyword evidence="8 11" id="KW-0472">Membrane</keyword>
<feature type="region of interest" description="Disordered" evidence="10">
    <location>
        <begin position="188"/>
        <end position="215"/>
    </location>
</feature>
<dbReference type="AlphaFoldDB" id="A0A7S4RLV5"/>
<evidence type="ECO:0000256" key="1">
    <source>
        <dbReference type="ARBA" id="ARBA00004141"/>
    </source>
</evidence>
<proteinExistence type="predicted"/>
<dbReference type="GO" id="GO:0006814">
    <property type="term" value="P:sodium ion transport"/>
    <property type="evidence" value="ECO:0007669"/>
    <property type="project" value="UniProtKB-KW"/>
</dbReference>
<evidence type="ECO:0000256" key="11">
    <source>
        <dbReference type="SAM" id="Phobius"/>
    </source>
</evidence>
<evidence type="ECO:0000256" key="6">
    <source>
        <dbReference type="ARBA" id="ARBA00023053"/>
    </source>
</evidence>